<keyword evidence="14" id="KW-1185">Reference proteome</keyword>
<evidence type="ECO:0000256" key="9">
    <source>
        <dbReference type="ARBA" id="ARBA00023310"/>
    </source>
</evidence>
<keyword evidence="8 10" id="KW-0139">CF(1)</keyword>
<dbReference type="SUPFAM" id="SSF51344">
    <property type="entry name" value="Epsilon subunit of F1F0-ATP synthase N-terminal domain"/>
    <property type="match status" value="1"/>
</dbReference>
<protein>
    <recommendedName>
        <fullName evidence="10">ATP synthase epsilon chain</fullName>
    </recommendedName>
    <alternativeName>
        <fullName evidence="10">ATP synthase F1 sector epsilon subunit</fullName>
    </alternativeName>
    <alternativeName>
        <fullName evidence="10">F-ATPase epsilon subunit</fullName>
    </alternativeName>
</protein>
<evidence type="ECO:0000256" key="5">
    <source>
        <dbReference type="ARBA" id="ARBA00022781"/>
    </source>
</evidence>
<keyword evidence="9 10" id="KW-0066">ATP synthesis</keyword>
<dbReference type="HAMAP" id="MF_00530">
    <property type="entry name" value="ATP_synth_epsil_bac"/>
    <property type="match status" value="1"/>
</dbReference>
<keyword evidence="5 10" id="KW-0375">Hydrogen ion transport</keyword>
<comment type="subcellular location">
    <subcellularLocation>
        <location evidence="10">Cell membrane</location>
        <topology evidence="10">Peripheral membrane protein</topology>
    </subcellularLocation>
    <subcellularLocation>
        <location evidence="2">Endomembrane system</location>
        <topology evidence="2">Peripheral membrane protein</topology>
    </subcellularLocation>
</comment>
<dbReference type="CDD" id="cd12152">
    <property type="entry name" value="F1-ATPase_delta"/>
    <property type="match status" value="1"/>
</dbReference>
<evidence type="ECO:0000256" key="7">
    <source>
        <dbReference type="ARBA" id="ARBA00023136"/>
    </source>
</evidence>
<dbReference type="InterPro" id="IPR020546">
    <property type="entry name" value="ATP_synth_F1_dsu/esu_N"/>
</dbReference>
<comment type="subunit">
    <text evidence="10 11">F-type ATPases have 2 components, CF(1) - the catalytic core - and CF(0) - the membrane proton channel. CF(1) has five subunits: alpha(3), beta(3), gamma(1), delta(1), epsilon(1). CF(0) has three main subunits: a, b and c.</text>
</comment>
<evidence type="ECO:0000313" key="14">
    <source>
        <dbReference type="Proteomes" id="UP000787635"/>
    </source>
</evidence>
<keyword evidence="6 10" id="KW-0406">Ion transport</keyword>
<evidence type="ECO:0000313" key="13">
    <source>
        <dbReference type="EMBL" id="NKC32708.1"/>
    </source>
</evidence>
<evidence type="ECO:0000256" key="4">
    <source>
        <dbReference type="ARBA" id="ARBA00022448"/>
    </source>
</evidence>
<comment type="similarity">
    <text evidence="3 10 11">Belongs to the ATPase epsilon chain family.</text>
</comment>
<accession>A0ABX1EAB3</accession>
<name>A0ABX1EAB3_9PROT</name>
<dbReference type="InterPro" id="IPR001469">
    <property type="entry name" value="ATP_synth_F1_dsu/esu"/>
</dbReference>
<sequence length="136" mass="14153">MATFQFELVSPQKLLLSRAVEMAVLPAAEGEMGVLPGHAPMIVALRGGIIAVTEGGQVTERLFVAGGFAEVTPGRCTVLADEATPVAQLSRAAAETRVRDAEAAYTAAAMDTPEKRDVTMARLLSARAMVQAAEAA</sequence>
<evidence type="ECO:0000256" key="6">
    <source>
        <dbReference type="ARBA" id="ARBA00023065"/>
    </source>
</evidence>
<keyword evidence="10" id="KW-1003">Cell membrane</keyword>
<reference evidence="13 14" key="1">
    <citation type="submission" date="2020-03" db="EMBL/GenBank/DDBJ databases">
        <title>Roseomonas selenitidurans sp. nov. isolated from urban soil.</title>
        <authorList>
            <person name="Liu H."/>
        </authorList>
    </citation>
    <scope>NUCLEOTIDE SEQUENCE [LARGE SCALE GENOMIC DNA]</scope>
    <source>
        <strain evidence="13 14">BU-1</strain>
    </source>
</reference>
<keyword evidence="7 10" id="KW-0472">Membrane</keyword>
<dbReference type="EMBL" id="JAAVNE010000030">
    <property type="protein sequence ID" value="NKC32708.1"/>
    <property type="molecule type" value="Genomic_DNA"/>
</dbReference>
<comment type="function">
    <text evidence="1 10">Produces ATP from ADP in the presence of a proton gradient across the membrane.</text>
</comment>
<evidence type="ECO:0000256" key="1">
    <source>
        <dbReference type="ARBA" id="ARBA00003543"/>
    </source>
</evidence>
<evidence type="ECO:0000256" key="2">
    <source>
        <dbReference type="ARBA" id="ARBA00004184"/>
    </source>
</evidence>
<dbReference type="Gene3D" id="2.60.15.10">
    <property type="entry name" value="F0F1 ATP synthase delta/epsilon subunit, N-terminal"/>
    <property type="match status" value="1"/>
</dbReference>
<dbReference type="Pfam" id="PF02823">
    <property type="entry name" value="ATP-synt_DE_N"/>
    <property type="match status" value="1"/>
</dbReference>
<dbReference type="Proteomes" id="UP000787635">
    <property type="component" value="Unassembled WGS sequence"/>
</dbReference>
<evidence type="ECO:0000256" key="11">
    <source>
        <dbReference type="RuleBase" id="RU003656"/>
    </source>
</evidence>
<dbReference type="InterPro" id="IPR036771">
    <property type="entry name" value="ATPsynth_dsu/esu_N"/>
</dbReference>
<evidence type="ECO:0000256" key="3">
    <source>
        <dbReference type="ARBA" id="ARBA00005712"/>
    </source>
</evidence>
<gene>
    <name evidence="10 13" type="primary">atpC</name>
    <name evidence="13" type="ORF">HEQ75_17720</name>
</gene>
<dbReference type="NCBIfam" id="TIGR01216">
    <property type="entry name" value="ATP_synt_epsi"/>
    <property type="match status" value="1"/>
</dbReference>
<evidence type="ECO:0000256" key="10">
    <source>
        <dbReference type="HAMAP-Rule" id="MF_00530"/>
    </source>
</evidence>
<comment type="caution">
    <text evidence="13">The sequence shown here is derived from an EMBL/GenBank/DDBJ whole genome shotgun (WGS) entry which is preliminary data.</text>
</comment>
<proteinExistence type="inferred from homology"/>
<feature type="domain" description="ATP synthase F1 complex delta/epsilon subunit N-terminal" evidence="12">
    <location>
        <begin position="4"/>
        <end position="83"/>
    </location>
</feature>
<evidence type="ECO:0000259" key="12">
    <source>
        <dbReference type="Pfam" id="PF02823"/>
    </source>
</evidence>
<dbReference type="PANTHER" id="PTHR13822:SF10">
    <property type="entry name" value="ATP SYNTHASE EPSILON CHAIN, CHLOROPLASTIC"/>
    <property type="match status" value="1"/>
</dbReference>
<keyword evidence="4 10" id="KW-0813">Transport</keyword>
<organism evidence="13 14">
    <name type="scientific">Falsiroseomonas selenitidurans</name>
    <dbReference type="NCBI Taxonomy" id="2716335"/>
    <lineage>
        <taxon>Bacteria</taxon>
        <taxon>Pseudomonadati</taxon>
        <taxon>Pseudomonadota</taxon>
        <taxon>Alphaproteobacteria</taxon>
        <taxon>Acetobacterales</taxon>
        <taxon>Roseomonadaceae</taxon>
        <taxon>Falsiroseomonas</taxon>
    </lineage>
</organism>
<evidence type="ECO:0000256" key="8">
    <source>
        <dbReference type="ARBA" id="ARBA00023196"/>
    </source>
</evidence>
<dbReference type="RefSeq" id="WP_168033098.1">
    <property type="nucleotide sequence ID" value="NZ_JAAVNE010000030.1"/>
</dbReference>
<dbReference type="PANTHER" id="PTHR13822">
    <property type="entry name" value="ATP SYNTHASE DELTA/EPSILON CHAIN"/>
    <property type="match status" value="1"/>
</dbReference>